<keyword evidence="1" id="KW-0472">Membrane</keyword>
<feature type="transmembrane region" description="Helical" evidence="1">
    <location>
        <begin position="210"/>
        <end position="233"/>
    </location>
</feature>
<sequence length="428" mass="49509">MRNSMNEGKTPTWLIEAQNKSWEPEIIISGVMLTFVFLLSHYIYNFYGMLIQDFGVYEKIARILYYLSIVIINGLKIILIMHLILRGLWTGLVGLSYVFPHGVKKDSSKSEPDFQSDKPEKMVIKIEMICSLLFSFIFSTLAFMLGFFIVFVPLVMLFIIGLERSLIVAISVGYFLVFGAGFVIFSILLETKLKDSNIKRKIENSLLQNIINIYSSNIGKVKTLMIFTLYFFIVISLSQSDIKKFKFETDSSVEEVSDADIVQIKRDQYNSFRDKKLRFPKATIDQFRLTTHSIELFVSLYRYDSDTFHKLQNNASLVKKFKLNKEGTTLSLSDLFKLTIDEKPITGLKWYRTEMIYTNQSVIMTTLPVDTLKSGYHELKIDKFYWSAKKKEMNLIENWDIIPFEIGMIRDLPAVKRNGLKSTSATRG</sequence>
<reference evidence="2 3" key="1">
    <citation type="submission" date="2024-09" db="EMBL/GenBank/DDBJ databases">
        <title>Laminarin stimulates single cell rates of sulfate reduction while oxygen inhibits transcriptomic activity in coastal marine sediment.</title>
        <authorList>
            <person name="Lindsay M."/>
            <person name="Orcutt B."/>
            <person name="Emerson D."/>
            <person name="Stepanauskas R."/>
            <person name="D'Angelo T."/>
        </authorList>
    </citation>
    <scope>NUCLEOTIDE SEQUENCE [LARGE SCALE GENOMIC DNA]</scope>
    <source>
        <strain evidence="2">SAG AM-311-K15</strain>
    </source>
</reference>
<evidence type="ECO:0000313" key="2">
    <source>
        <dbReference type="EMBL" id="MFC1852715.1"/>
    </source>
</evidence>
<proteinExistence type="predicted"/>
<accession>A0ABV6Z2N2</accession>
<dbReference type="EMBL" id="JBHPBY010000355">
    <property type="protein sequence ID" value="MFC1852715.1"/>
    <property type="molecule type" value="Genomic_DNA"/>
</dbReference>
<feature type="transmembrane region" description="Helical" evidence="1">
    <location>
        <begin position="64"/>
        <end position="85"/>
    </location>
</feature>
<keyword evidence="1" id="KW-1133">Transmembrane helix</keyword>
<organism evidence="2 3">
    <name type="scientific">candidate division CSSED10-310 bacterium</name>
    <dbReference type="NCBI Taxonomy" id="2855610"/>
    <lineage>
        <taxon>Bacteria</taxon>
        <taxon>Bacteria division CSSED10-310</taxon>
    </lineage>
</organism>
<name>A0ABV6Z2N2_UNCC1</name>
<protein>
    <recommendedName>
        <fullName evidence="4">ABC transporter permease</fullName>
    </recommendedName>
</protein>
<evidence type="ECO:0008006" key="4">
    <source>
        <dbReference type="Google" id="ProtNLM"/>
    </source>
</evidence>
<evidence type="ECO:0000256" key="1">
    <source>
        <dbReference type="SAM" id="Phobius"/>
    </source>
</evidence>
<feature type="transmembrane region" description="Helical" evidence="1">
    <location>
        <begin position="26"/>
        <end position="44"/>
    </location>
</feature>
<keyword evidence="3" id="KW-1185">Reference proteome</keyword>
<feature type="transmembrane region" description="Helical" evidence="1">
    <location>
        <begin position="132"/>
        <end position="160"/>
    </location>
</feature>
<keyword evidence="1" id="KW-0812">Transmembrane</keyword>
<gene>
    <name evidence="2" type="ORF">ACFL27_21150</name>
</gene>
<feature type="transmembrane region" description="Helical" evidence="1">
    <location>
        <begin position="166"/>
        <end position="189"/>
    </location>
</feature>
<comment type="caution">
    <text evidence="2">The sequence shown here is derived from an EMBL/GenBank/DDBJ whole genome shotgun (WGS) entry which is preliminary data.</text>
</comment>
<dbReference type="Proteomes" id="UP001594351">
    <property type="component" value="Unassembled WGS sequence"/>
</dbReference>
<evidence type="ECO:0000313" key="3">
    <source>
        <dbReference type="Proteomes" id="UP001594351"/>
    </source>
</evidence>